<sequence>MSIFTRMPTAFVAGTAMAITLLSASSARADGMVPQTSVVIVNEADREASLNVTNSDKRASLLLVTLVDIDEDKEKLLRVEPLVSRVEAGKTQTVRFMLQAKTPLKTQRLKRVLIEGIPDRDPTAPGTMRIGIGVRQNLPVIIHPAGLPMKRDPWTLLTWSHANNKLTVRNDSAYVVRLAQDVRLLPGTGQAMLPRAYVLPGETITVDSKNGTGATKVKISPATVYGYVTDAYETALATAPVATAPTPTLLPAPTTTR</sequence>
<evidence type="ECO:0000313" key="9">
    <source>
        <dbReference type="Proteomes" id="UP001165293"/>
    </source>
</evidence>
<dbReference type="PANTHER" id="PTHR30251">
    <property type="entry name" value="PILUS ASSEMBLY CHAPERONE"/>
    <property type="match status" value="1"/>
</dbReference>
<dbReference type="SUPFAM" id="SSF49354">
    <property type="entry name" value="PapD-like"/>
    <property type="match status" value="1"/>
</dbReference>
<feature type="chain" id="PRO_5045207313" evidence="6">
    <location>
        <begin position="30"/>
        <end position="257"/>
    </location>
</feature>
<evidence type="ECO:0000259" key="7">
    <source>
        <dbReference type="Pfam" id="PF00345"/>
    </source>
</evidence>
<evidence type="ECO:0000256" key="4">
    <source>
        <dbReference type="ARBA" id="ARBA00022764"/>
    </source>
</evidence>
<comment type="subcellular location">
    <subcellularLocation>
        <location evidence="1">Periplasm</location>
    </subcellularLocation>
</comment>
<dbReference type="InterPro" id="IPR050643">
    <property type="entry name" value="Periplasmic_pilus_chap"/>
</dbReference>
<organism evidence="8 9">
    <name type="scientific">Noviluteimonas lactosilytica</name>
    <dbReference type="NCBI Taxonomy" id="2888523"/>
    <lineage>
        <taxon>Bacteria</taxon>
        <taxon>Pseudomonadati</taxon>
        <taxon>Pseudomonadota</taxon>
        <taxon>Gammaproteobacteria</taxon>
        <taxon>Lysobacterales</taxon>
        <taxon>Lysobacteraceae</taxon>
        <taxon>Noviluteimonas</taxon>
    </lineage>
</organism>
<gene>
    <name evidence="8" type="ORF">LK996_06840</name>
</gene>
<keyword evidence="9" id="KW-1185">Reference proteome</keyword>
<evidence type="ECO:0000256" key="3">
    <source>
        <dbReference type="ARBA" id="ARBA00022729"/>
    </source>
</evidence>
<evidence type="ECO:0000256" key="6">
    <source>
        <dbReference type="SAM" id="SignalP"/>
    </source>
</evidence>
<keyword evidence="3 6" id="KW-0732">Signal</keyword>
<feature type="domain" description="Pili assembly chaperone N-terminal" evidence="7">
    <location>
        <begin position="31"/>
        <end position="147"/>
    </location>
</feature>
<dbReference type="SUPFAM" id="SSF49584">
    <property type="entry name" value="Periplasmic chaperone C-domain"/>
    <property type="match status" value="1"/>
</dbReference>
<accession>A0ABS8JGQ9</accession>
<evidence type="ECO:0000313" key="8">
    <source>
        <dbReference type="EMBL" id="MCC8362791.1"/>
    </source>
</evidence>
<dbReference type="Proteomes" id="UP001165293">
    <property type="component" value="Unassembled WGS sequence"/>
</dbReference>
<comment type="caution">
    <text evidence="8">The sequence shown here is derived from an EMBL/GenBank/DDBJ whole genome shotgun (WGS) entry which is preliminary data.</text>
</comment>
<dbReference type="RefSeq" id="WP_230526369.1">
    <property type="nucleotide sequence ID" value="NZ_JAJGAK010000001.1"/>
</dbReference>
<dbReference type="InterPro" id="IPR008962">
    <property type="entry name" value="PapD-like_sf"/>
</dbReference>
<keyword evidence="4" id="KW-0574">Periplasm</keyword>
<evidence type="ECO:0000256" key="1">
    <source>
        <dbReference type="ARBA" id="ARBA00004418"/>
    </source>
</evidence>
<keyword evidence="5" id="KW-0143">Chaperone</keyword>
<protein>
    <submittedName>
        <fullName evidence="8">Fimbria/pilus periplasmic chaperone</fullName>
    </submittedName>
</protein>
<dbReference type="NCBIfam" id="NF007392">
    <property type="entry name" value="PRK09918.1"/>
    <property type="match status" value="1"/>
</dbReference>
<evidence type="ECO:0000256" key="5">
    <source>
        <dbReference type="ARBA" id="ARBA00023186"/>
    </source>
</evidence>
<dbReference type="InterPro" id="IPR036316">
    <property type="entry name" value="Pili_assmbl_chap_C_dom_sf"/>
</dbReference>
<comment type="similarity">
    <text evidence="2">Belongs to the periplasmic pilus chaperone family.</text>
</comment>
<dbReference type="InterPro" id="IPR016147">
    <property type="entry name" value="Pili_assmbl_chaperone_N"/>
</dbReference>
<proteinExistence type="inferred from homology"/>
<name>A0ABS8JGQ9_9GAMM</name>
<dbReference type="InterPro" id="IPR013783">
    <property type="entry name" value="Ig-like_fold"/>
</dbReference>
<reference evidence="8" key="1">
    <citation type="submission" date="2021-10" db="EMBL/GenBank/DDBJ databases">
        <authorList>
            <person name="Lyu M."/>
            <person name="Wang X."/>
            <person name="Meng X."/>
            <person name="Xu K."/>
        </authorList>
    </citation>
    <scope>NUCLEOTIDE SEQUENCE</scope>
    <source>
        <strain evidence="8">A6</strain>
    </source>
</reference>
<dbReference type="EMBL" id="JAJGAK010000001">
    <property type="protein sequence ID" value="MCC8362791.1"/>
    <property type="molecule type" value="Genomic_DNA"/>
</dbReference>
<dbReference type="Pfam" id="PF00345">
    <property type="entry name" value="PapD_N"/>
    <property type="match status" value="1"/>
</dbReference>
<evidence type="ECO:0000256" key="2">
    <source>
        <dbReference type="ARBA" id="ARBA00007399"/>
    </source>
</evidence>
<dbReference type="Gene3D" id="2.60.40.10">
    <property type="entry name" value="Immunoglobulins"/>
    <property type="match status" value="2"/>
</dbReference>
<feature type="signal peptide" evidence="6">
    <location>
        <begin position="1"/>
        <end position="29"/>
    </location>
</feature>
<dbReference type="PANTHER" id="PTHR30251:SF3">
    <property type="entry name" value="FIMBRIAL CHAPARONE PROTEIN"/>
    <property type="match status" value="1"/>
</dbReference>